<dbReference type="EMBL" id="ACYU01000108">
    <property type="protein sequence ID" value="EEW06597.1"/>
    <property type="molecule type" value="Genomic_DNA"/>
</dbReference>
<gene>
    <name evidence="1" type="ORF">VMB_21760</name>
</gene>
<protein>
    <submittedName>
        <fullName evidence="1">Uncharacterized protein</fullName>
    </submittedName>
</protein>
<organism evidence="1 2">
    <name type="scientific">Vibrio mimicus VM603</name>
    <dbReference type="NCBI Taxonomy" id="671074"/>
    <lineage>
        <taxon>Bacteria</taxon>
        <taxon>Pseudomonadati</taxon>
        <taxon>Pseudomonadota</taxon>
        <taxon>Gammaproteobacteria</taxon>
        <taxon>Vibrionales</taxon>
        <taxon>Vibrionaceae</taxon>
        <taxon>Vibrio</taxon>
    </lineage>
</organism>
<dbReference type="AlphaFoldDB" id="D2YF79"/>
<reference evidence="1 2" key="1">
    <citation type="journal article" date="2009" name="BMC Evol. Biol.">
        <title>Genomic taxonomy of Vibrios.</title>
        <authorList>
            <person name="Thompson C.C."/>
            <person name="Vicente A.C."/>
            <person name="Souza R.C."/>
            <person name="Vasconcelos A.T."/>
            <person name="Vesth T."/>
            <person name="Alves N.Jr."/>
            <person name="Ussery D.W."/>
            <person name="Iida T."/>
            <person name="Thompson F.L."/>
        </authorList>
    </citation>
    <scope>NUCLEOTIDE SEQUENCE [LARGE SCALE GENOMIC DNA]</scope>
    <source>
        <strain evidence="1 2">VM603</strain>
    </source>
</reference>
<evidence type="ECO:0000313" key="2">
    <source>
        <dbReference type="Proteomes" id="UP000004827"/>
    </source>
</evidence>
<sequence>MGCNGGSDSASNTVKAPALGSVDNSPMLLGYDGVYKNENGESLFYSSQEEYIYIYRPPLAFADGYLTGSNRSILVKNNISNGIVNEGSFIKTQLGDHYEYSGYVANLTFNDNRVEVDVDLNSYPEPSTYNKISSTDIEFDLMYQSYLDWNGNQIHFTPDDKLTTTHHACAITADVKKMPYYYRVTSGVIDCPDGSPEAGIDFNGVIYKAGDMAVVIMKSDNWVYRTTFAL</sequence>
<accession>D2YF79</accession>
<name>D2YF79_VIBMI</name>
<comment type="caution">
    <text evidence="1">The sequence shown here is derived from an EMBL/GenBank/DDBJ whole genome shotgun (WGS) entry which is preliminary data.</text>
</comment>
<dbReference type="Proteomes" id="UP000004827">
    <property type="component" value="Unassembled WGS sequence"/>
</dbReference>
<proteinExistence type="predicted"/>
<evidence type="ECO:0000313" key="1">
    <source>
        <dbReference type="EMBL" id="EEW06597.1"/>
    </source>
</evidence>